<evidence type="ECO:0000259" key="1">
    <source>
        <dbReference type="Pfam" id="PF13622"/>
    </source>
</evidence>
<dbReference type="InterPro" id="IPR052389">
    <property type="entry name" value="Sec_Metab_Biosynth-Assoc"/>
</dbReference>
<dbReference type="InterPro" id="IPR042171">
    <property type="entry name" value="Acyl-CoA_hotdog"/>
</dbReference>
<keyword evidence="4" id="KW-1185">Reference proteome</keyword>
<gene>
    <name evidence="3" type="ORF">PG999_014228</name>
</gene>
<feature type="domain" description="Acyl-CoA thioesterase-like C-terminal" evidence="2">
    <location>
        <begin position="153"/>
        <end position="314"/>
    </location>
</feature>
<dbReference type="SUPFAM" id="SSF54637">
    <property type="entry name" value="Thioesterase/thiol ester dehydrase-isomerase"/>
    <property type="match status" value="1"/>
</dbReference>
<evidence type="ECO:0000313" key="4">
    <source>
        <dbReference type="Proteomes" id="UP001392437"/>
    </source>
</evidence>
<sequence>MTSILRKQINLQRLGGDTYTASWNAEWSVGNTLHGGCVVAIIHHAAESHLQAQPSLNQPDVLNLHVEFLRACEQCDSTITVKALKTGAVASTFQVELRQKAEIKAVALVTSTNFDRHLGPTVPTGWTLLPPPPPKPDFERVLQHQPDPNWVPAIYSGEVIPFTGRIMVLDPREGFPVDGICDAWNGFEGDERIDSTTLAFMTDLIPSMSDTLLRNGELYDAHAFQDKARRWAEEHPGVPAPLTNALADVMKATTFNQTVTLDVEFKSRLPAAGLQFVFMRTTAKMLLGGRMDIDLTIHNENMEILCTSRQVILVLEAGRKFKEGRNGSKTKL</sequence>
<name>A0AAW0Q8B2_9PEZI</name>
<reference evidence="3 4" key="1">
    <citation type="submission" date="2023-01" db="EMBL/GenBank/DDBJ databases">
        <title>Analysis of 21 Apiospora genomes using comparative genomics revels a genus with tremendous synthesis potential of carbohydrate active enzymes and secondary metabolites.</title>
        <authorList>
            <person name="Sorensen T."/>
        </authorList>
    </citation>
    <scope>NUCLEOTIDE SEQUENCE [LARGE SCALE GENOMIC DNA]</scope>
    <source>
        <strain evidence="3 4">CBS 117206</strain>
    </source>
</reference>
<evidence type="ECO:0000313" key="3">
    <source>
        <dbReference type="EMBL" id="KAK8096206.1"/>
    </source>
</evidence>
<accession>A0AAW0Q8B2</accession>
<feature type="domain" description="Acyl-CoA thioesterase-like N-terminal HotDog" evidence="1">
    <location>
        <begin position="25"/>
        <end position="110"/>
    </location>
</feature>
<dbReference type="Pfam" id="PF20789">
    <property type="entry name" value="4HBT_3C"/>
    <property type="match status" value="1"/>
</dbReference>
<dbReference type="InterPro" id="IPR049450">
    <property type="entry name" value="ACOT8-like_C"/>
</dbReference>
<dbReference type="PANTHER" id="PTHR38110">
    <property type="entry name" value="CHROMOSOME 23, WHOLE GENOME SHOTGUN SEQUENCE"/>
    <property type="match status" value="1"/>
</dbReference>
<evidence type="ECO:0008006" key="5">
    <source>
        <dbReference type="Google" id="ProtNLM"/>
    </source>
</evidence>
<dbReference type="PANTHER" id="PTHR38110:SF1">
    <property type="entry name" value="THIOESTERASE DOMAIN-CONTAINING PROTEIN"/>
    <property type="match status" value="1"/>
</dbReference>
<evidence type="ECO:0000259" key="2">
    <source>
        <dbReference type="Pfam" id="PF20789"/>
    </source>
</evidence>
<organism evidence="3 4">
    <name type="scientific">Apiospora kogelbergensis</name>
    <dbReference type="NCBI Taxonomy" id="1337665"/>
    <lineage>
        <taxon>Eukaryota</taxon>
        <taxon>Fungi</taxon>
        <taxon>Dikarya</taxon>
        <taxon>Ascomycota</taxon>
        <taxon>Pezizomycotina</taxon>
        <taxon>Sordariomycetes</taxon>
        <taxon>Xylariomycetidae</taxon>
        <taxon>Amphisphaeriales</taxon>
        <taxon>Apiosporaceae</taxon>
        <taxon>Apiospora</taxon>
    </lineage>
</organism>
<protein>
    <recommendedName>
        <fullName evidence="5">Thioesterase-like superfamily-domain-containing protein</fullName>
    </recommendedName>
</protein>
<dbReference type="InterPro" id="IPR049449">
    <property type="entry name" value="TesB_ACOT8-like_N"/>
</dbReference>
<dbReference type="EMBL" id="JAQQWP010000011">
    <property type="protein sequence ID" value="KAK8096206.1"/>
    <property type="molecule type" value="Genomic_DNA"/>
</dbReference>
<dbReference type="Proteomes" id="UP001392437">
    <property type="component" value="Unassembled WGS sequence"/>
</dbReference>
<comment type="caution">
    <text evidence="3">The sequence shown here is derived from an EMBL/GenBank/DDBJ whole genome shotgun (WGS) entry which is preliminary data.</text>
</comment>
<proteinExistence type="predicted"/>
<dbReference type="InterPro" id="IPR029069">
    <property type="entry name" value="HotDog_dom_sf"/>
</dbReference>
<dbReference type="AlphaFoldDB" id="A0AAW0Q8B2"/>
<dbReference type="Pfam" id="PF13622">
    <property type="entry name" value="4HBT_3"/>
    <property type="match status" value="1"/>
</dbReference>
<dbReference type="Gene3D" id="2.40.160.210">
    <property type="entry name" value="Acyl-CoA thioesterase, double hotdog domain"/>
    <property type="match status" value="1"/>
</dbReference>